<proteinExistence type="predicted"/>
<feature type="region of interest" description="Disordered" evidence="1">
    <location>
        <begin position="61"/>
        <end position="116"/>
    </location>
</feature>
<feature type="region of interest" description="Disordered" evidence="1">
    <location>
        <begin position="324"/>
        <end position="350"/>
    </location>
</feature>
<sequence>MAVKSLPHLYRSKSDSLVPEGILINKDKHELKRRVTFSRVVILNNPTTFILVKEERGLQLEEEEKRRQDKITENDDAEERAAKGQKKGKSRQTTKRKQSLDEKKEKEALSEEKEARRKSEDKYSHYKVVHIALCPGYARKHGVFQTSFMTNGFSTSFTFIKIVAFKSLPSLTLQDLAPEDLNHFKIWEVDPGVKEVFVAVDSSDRAIYNASEVSSNAHHQMLWFSSSEYYVNAGFKKKPPNTRICQLKKDQGIDVLESGVTSPKKTQMDQINRYIADILDRLERLLTFYGVEFQRLKFLNYLDRQKVHNELINIFFKWGTQPPRAAEASSDPPAGPSTTRRNKWRKQEFQRTPEDIVSVVCLGDGNIGRRTFRGRPHGSARTLRRLLHEAENQGHLLSIDINERYASQVCSGCGEKKFGQPEAE</sequence>
<dbReference type="Proteomes" id="UP000054107">
    <property type="component" value="Unassembled WGS sequence"/>
</dbReference>
<name>A0A0B7N8Y4_9FUNG</name>
<dbReference type="AlphaFoldDB" id="A0A0B7N8Y4"/>
<feature type="compositionally biased region" description="Basic and acidic residues" evidence="1">
    <location>
        <begin position="98"/>
        <end position="116"/>
    </location>
</feature>
<dbReference type="OrthoDB" id="2289518at2759"/>
<reference evidence="2 3" key="1">
    <citation type="submission" date="2014-09" db="EMBL/GenBank/DDBJ databases">
        <authorList>
            <person name="Ellenberger Sabrina"/>
        </authorList>
    </citation>
    <scope>NUCLEOTIDE SEQUENCE [LARGE SCALE GENOMIC DNA]</scope>
    <source>
        <strain evidence="2 3">CBS 412.66</strain>
    </source>
</reference>
<gene>
    <name evidence="2" type="primary">PARPA_05265.1 scaffold 16736</name>
</gene>
<protein>
    <submittedName>
        <fullName evidence="2">Uncharacterized protein</fullName>
    </submittedName>
</protein>
<evidence type="ECO:0000313" key="2">
    <source>
        <dbReference type="EMBL" id="CEP11429.1"/>
    </source>
</evidence>
<evidence type="ECO:0000313" key="3">
    <source>
        <dbReference type="Proteomes" id="UP000054107"/>
    </source>
</evidence>
<dbReference type="EMBL" id="LN726131">
    <property type="protein sequence ID" value="CEP11429.1"/>
    <property type="molecule type" value="Genomic_DNA"/>
</dbReference>
<keyword evidence="3" id="KW-1185">Reference proteome</keyword>
<organism evidence="2 3">
    <name type="scientific">Parasitella parasitica</name>
    <dbReference type="NCBI Taxonomy" id="35722"/>
    <lineage>
        <taxon>Eukaryota</taxon>
        <taxon>Fungi</taxon>
        <taxon>Fungi incertae sedis</taxon>
        <taxon>Mucoromycota</taxon>
        <taxon>Mucoromycotina</taxon>
        <taxon>Mucoromycetes</taxon>
        <taxon>Mucorales</taxon>
        <taxon>Mucorineae</taxon>
        <taxon>Mucoraceae</taxon>
        <taxon>Parasitella</taxon>
    </lineage>
</organism>
<feature type="compositionally biased region" description="Basic and acidic residues" evidence="1">
    <location>
        <begin position="61"/>
        <end position="73"/>
    </location>
</feature>
<evidence type="ECO:0000256" key="1">
    <source>
        <dbReference type="SAM" id="MobiDB-lite"/>
    </source>
</evidence>
<feature type="compositionally biased region" description="Basic residues" evidence="1">
    <location>
        <begin position="83"/>
        <end position="97"/>
    </location>
</feature>
<accession>A0A0B7N8Y4</accession>